<evidence type="ECO:0000313" key="7">
    <source>
        <dbReference type="EMBL" id="MCW6537688.1"/>
    </source>
</evidence>
<reference evidence="7" key="1">
    <citation type="submission" date="2022-06" db="EMBL/GenBank/DDBJ databases">
        <title>Sphingomonas sp. nov. isolated from rhizosphere soil of tomato.</title>
        <authorList>
            <person name="Dong H."/>
            <person name="Gao R."/>
        </authorList>
    </citation>
    <scope>NUCLEOTIDE SEQUENCE</scope>
    <source>
        <strain evidence="7">MMSM24</strain>
    </source>
</reference>
<proteinExistence type="predicted"/>
<evidence type="ECO:0000256" key="2">
    <source>
        <dbReference type="ARBA" id="ARBA00022475"/>
    </source>
</evidence>
<evidence type="ECO:0000256" key="4">
    <source>
        <dbReference type="ARBA" id="ARBA00022989"/>
    </source>
</evidence>
<feature type="transmembrane region" description="Helical" evidence="6">
    <location>
        <begin position="216"/>
        <end position="238"/>
    </location>
</feature>
<keyword evidence="5 6" id="KW-0472">Membrane</keyword>
<organism evidence="7 8">
    <name type="scientific">Sphingomonas lycopersici</name>
    <dbReference type="NCBI Taxonomy" id="2951807"/>
    <lineage>
        <taxon>Bacteria</taxon>
        <taxon>Pseudomonadati</taxon>
        <taxon>Pseudomonadota</taxon>
        <taxon>Alphaproteobacteria</taxon>
        <taxon>Sphingomonadales</taxon>
        <taxon>Sphingomonadaceae</taxon>
        <taxon>Sphingomonas</taxon>
    </lineage>
</organism>
<protein>
    <submittedName>
        <fullName evidence="7">Lysylphosphatidylglycerol synthase domain-containing protein</fullName>
    </submittedName>
</protein>
<evidence type="ECO:0000256" key="5">
    <source>
        <dbReference type="ARBA" id="ARBA00023136"/>
    </source>
</evidence>
<keyword evidence="8" id="KW-1185">Reference proteome</keyword>
<keyword evidence="4 6" id="KW-1133">Transmembrane helix</keyword>
<sequence length="325" mass="33741">MNGFARAGLLLATVAGLAVAVWTFGATGFADVVSVARRIGVGGFLLFCGWSLGTFVLLGAAWLAAAPGEMLGRLGLFSWARMVREAVSDLLPFSQLGGVVIGARTLTVARIPIPRVYGSLVVDMTTEMAAQLAYTLFGLALMASLLIGDGAAVALRGPILGGTAVMVTIILAFFAGQRTALDLTARIAGRFVPAGRGALEDIRAELAGIYARRGRVALAFGFNLAAWVASGAGAWLVLRLMGVPISLLDMLSLESLIFTLRSVAFFIPGALGVQEAAYALAGPLFGLPPESALALSLAKRARDLAIGVPTLLAWQLSEARQLARG</sequence>
<evidence type="ECO:0000256" key="6">
    <source>
        <dbReference type="SAM" id="Phobius"/>
    </source>
</evidence>
<gene>
    <name evidence="7" type="ORF">NEE01_23180</name>
</gene>
<dbReference type="EMBL" id="JANFAV010000029">
    <property type="protein sequence ID" value="MCW6537688.1"/>
    <property type="molecule type" value="Genomic_DNA"/>
</dbReference>
<feature type="transmembrane region" description="Helical" evidence="6">
    <location>
        <begin position="40"/>
        <end position="65"/>
    </location>
</feature>
<feature type="transmembrane region" description="Helical" evidence="6">
    <location>
        <begin position="159"/>
        <end position="176"/>
    </location>
</feature>
<accession>A0AA41ZKP9</accession>
<name>A0AA41ZKP9_9SPHN</name>
<comment type="subcellular location">
    <subcellularLocation>
        <location evidence="1">Cell membrane</location>
        <topology evidence="1">Multi-pass membrane protein</topology>
    </subcellularLocation>
</comment>
<keyword evidence="2" id="KW-1003">Cell membrane</keyword>
<feature type="transmembrane region" description="Helical" evidence="6">
    <location>
        <begin position="128"/>
        <end position="147"/>
    </location>
</feature>
<dbReference type="Pfam" id="PF03706">
    <property type="entry name" value="LPG_synthase_TM"/>
    <property type="match status" value="1"/>
</dbReference>
<keyword evidence="3 6" id="KW-0812">Transmembrane</keyword>
<dbReference type="Proteomes" id="UP001165565">
    <property type="component" value="Unassembled WGS sequence"/>
</dbReference>
<comment type="caution">
    <text evidence="7">The sequence shown here is derived from an EMBL/GenBank/DDBJ whole genome shotgun (WGS) entry which is preliminary data.</text>
</comment>
<dbReference type="GO" id="GO:0005886">
    <property type="term" value="C:plasma membrane"/>
    <property type="evidence" value="ECO:0007669"/>
    <property type="project" value="UniProtKB-SubCell"/>
</dbReference>
<dbReference type="InterPro" id="IPR022791">
    <property type="entry name" value="L-PG_synthase/AglD"/>
</dbReference>
<evidence type="ECO:0000256" key="3">
    <source>
        <dbReference type="ARBA" id="ARBA00022692"/>
    </source>
</evidence>
<evidence type="ECO:0000313" key="8">
    <source>
        <dbReference type="Proteomes" id="UP001165565"/>
    </source>
</evidence>
<dbReference type="AlphaFoldDB" id="A0AA41ZKP9"/>
<evidence type="ECO:0000256" key="1">
    <source>
        <dbReference type="ARBA" id="ARBA00004651"/>
    </source>
</evidence>
<dbReference type="NCBIfam" id="TIGR03476">
    <property type="entry name" value="HpnL"/>
    <property type="match status" value="1"/>
</dbReference>